<evidence type="ECO:0000313" key="3">
    <source>
        <dbReference type="Proteomes" id="UP001174934"/>
    </source>
</evidence>
<feature type="region of interest" description="Disordered" evidence="1">
    <location>
        <begin position="1"/>
        <end position="26"/>
    </location>
</feature>
<comment type="caution">
    <text evidence="2">The sequence shown here is derived from an EMBL/GenBank/DDBJ whole genome shotgun (WGS) entry which is preliminary data.</text>
</comment>
<evidence type="ECO:0000313" key="2">
    <source>
        <dbReference type="EMBL" id="KAK0636424.1"/>
    </source>
</evidence>
<feature type="compositionally biased region" description="Basic and acidic residues" evidence="1">
    <location>
        <begin position="256"/>
        <end position="275"/>
    </location>
</feature>
<keyword evidence="3" id="KW-1185">Reference proteome</keyword>
<dbReference type="EMBL" id="JAULSR010000001">
    <property type="protein sequence ID" value="KAK0636424.1"/>
    <property type="molecule type" value="Genomic_DNA"/>
</dbReference>
<protein>
    <submittedName>
        <fullName evidence="2">Uncharacterized protein</fullName>
    </submittedName>
</protein>
<evidence type="ECO:0000256" key="1">
    <source>
        <dbReference type="SAM" id="MobiDB-lite"/>
    </source>
</evidence>
<dbReference type="AlphaFoldDB" id="A0AA40CGG3"/>
<name>A0AA40CGG3_9PEZI</name>
<sequence length="310" mass="35008">MSSTTYSSPRRSGINRDAGGRYCSHRGKGSTALRDVFRKYYPTSANRPYRMGSTMHDSEAHPGDLTFVLLNTDNQRHWASHKILYIKSRLELLPEFVEKQTIMDARAKQLQEVGDAAHLTENIKLRRYNLEDGPDLEVYGEDGNDMGMVVPDERVGKYDDDSNYPEVELVDIPALKYQPSEHMPVDVYTTHGSGDDFFELDGSYTVETIELLAKNSVDLNVKMHKNRWNARMGFDWVVVKMKKVVLEDTEGTSMNDGKKEGEKDVSGVETSDRETVVCAETSKGSEQPEAKVDEAIIPTGDMHAMDIERD</sequence>
<dbReference type="Proteomes" id="UP001174934">
    <property type="component" value="Unassembled WGS sequence"/>
</dbReference>
<organism evidence="2 3">
    <name type="scientific">Bombardia bombarda</name>
    <dbReference type="NCBI Taxonomy" id="252184"/>
    <lineage>
        <taxon>Eukaryota</taxon>
        <taxon>Fungi</taxon>
        <taxon>Dikarya</taxon>
        <taxon>Ascomycota</taxon>
        <taxon>Pezizomycotina</taxon>
        <taxon>Sordariomycetes</taxon>
        <taxon>Sordariomycetidae</taxon>
        <taxon>Sordariales</taxon>
        <taxon>Lasiosphaeriaceae</taxon>
        <taxon>Bombardia</taxon>
    </lineage>
</organism>
<feature type="region of interest" description="Disordered" evidence="1">
    <location>
        <begin position="251"/>
        <end position="310"/>
    </location>
</feature>
<reference evidence="2" key="1">
    <citation type="submission" date="2023-06" db="EMBL/GenBank/DDBJ databases">
        <title>Genome-scale phylogeny and comparative genomics of the fungal order Sordariales.</title>
        <authorList>
            <consortium name="Lawrence Berkeley National Laboratory"/>
            <person name="Hensen N."/>
            <person name="Bonometti L."/>
            <person name="Westerberg I."/>
            <person name="Brannstrom I.O."/>
            <person name="Guillou S."/>
            <person name="Cros-Aarteil S."/>
            <person name="Calhoun S."/>
            <person name="Haridas S."/>
            <person name="Kuo A."/>
            <person name="Mondo S."/>
            <person name="Pangilinan J."/>
            <person name="Riley R."/>
            <person name="LaButti K."/>
            <person name="Andreopoulos B."/>
            <person name="Lipzen A."/>
            <person name="Chen C."/>
            <person name="Yanf M."/>
            <person name="Daum C."/>
            <person name="Ng V."/>
            <person name="Clum A."/>
            <person name="Steindorff A."/>
            <person name="Ohm R."/>
            <person name="Martin F."/>
            <person name="Silar P."/>
            <person name="Natvig D."/>
            <person name="Lalanne C."/>
            <person name="Gautier V."/>
            <person name="Ament-velasquez S.L."/>
            <person name="Kruys A."/>
            <person name="Hutchinson M.I."/>
            <person name="Powell A.J."/>
            <person name="Barry K."/>
            <person name="Miller A.N."/>
            <person name="Grigoriev I.V."/>
            <person name="Debuchy R."/>
            <person name="Gladieux P."/>
            <person name="Thoren M.H."/>
            <person name="Johannesson H."/>
        </authorList>
    </citation>
    <scope>NUCLEOTIDE SEQUENCE</scope>
    <source>
        <strain evidence="2">SMH3391-2</strain>
    </source>
</reference>
<gene>
    <name evidence="2" type="ORF">B0T17DRAFT_613158</name>
</gene>
<feature type="compositionally biased region" description="Polar residues" evidence="1">
    <location>
        <begin position="1"/>
        <end position="10"/>
    </location>
</feature>
<proteinExistence type="predicted"/>
<accession>A0AA40CGG3</accession>